<dbReference type="InterPro" id="IPR025388">
    <property type="entry name" value="Alginate_export_dom"/>
</dbReference>
<protein>
    <submittedName>
        <fullName evidence="2">Alginate export</fullName>
    </submittedName>
</protein>
<evidence type="ECO:0000259" key="1">
    <source>
        <dbReference type="Pfam" id="PF13372"/>
    </source>
</evidence>
<gene>
    <name evidence="2" type="ORF">SAMN04487992_11116</name>
</gene>
<evidence type="ECO:0000313" key="3">
    <source>
        <dbReference type="Proteomes" id="UP000182114"/>
    </source>
</evidence>
<reference evidence="3" key="1">
    <citation type="submission" date="2016-10" db="EMBL/GenBank/DDBJ databases">
        <authorList>
            <person name="Varghese N."/>
            <person name="Submissions S."/>
        </authorList>
    </citation>
    <scope>NUCLEOTIDE SEQUENCE [LARGE SCALE GENOMIC DNA]</scope>
    <source>
        <strain evidence="3">DSM 24729</strain>
    </source>
</reference>
<dbReference type="Pfam" id="PF13372">
    <property type="entry name" value="Alginate_exp"/>
    <property type="match status" value="1"/>
</dbReference>
<dbReference type="eggNOG" id="ENOG502Z7RB">
    <property type="taxonomic scope" value="Bacteria"/>
</dbReference>
<feature type="domain" description="Alginate export" evidence="1">
    <location>
        <begin position="63"/>
        <end position="439"/>
    </location>
</feature>
<dbReference type="Proteomes" id="UP000182114">
    <property type="component" value="Unassembled WGS sequence"/>
</dbReference>
<accession>A0A1G7JZZ6</accession>
<name>A0A1G7JZZ6_9FLAO</name>
<dbReference type="EMBL" id="FNBD01000011">
    <property type="protein sequence ID" value="SDF30556.1"/>
    <property type="molecule type" value="Genomic_DNA"/>
</dbReference>
<evidence type="ECO:0000313" key="2">
    <source>
        <dbReference type="EMBL" id="SDF30556.1"/>
    </source>
</evidence>
<organism evidence="2 3">
    <name type="scientific">Cellulophaga baltica</name>
    <dbReference type="NCBI Taxonomy" id="76594"/>
    <lineage>
        <taxon>Bacteria</taxon>
        <taxon>Pseudomonadati</taxon>
        <taxon>Bacteroidota</taxon>
        <taxon>Flavobacteriia</taxon>
        <taxon>Flavobacteriales</taxon>
        <taxon>Flavobacteriaceae</taxon>
        <taxon>Cellulophaga</taxon>
    </lineage>
</organism>
<keyword evidence="3" id="KW-1185">Reference proteome</keyword>
<dbReference type="AlphaFoldDB" id="A0A1G7JZZ6"/>
<proteinExistence type="predicted"/>
<dbReference type="RefSeq" id="WP_074539074.1">
    <property type="nucleotide sequence ID" value="NZ_FNBD01000011.1"/>
</dbReference>
<sequence length="452" mass="51910">MHLSWSLFISFLLFSCLIYSQENKQIQFKLLGQDDEMSFLSEKESKSVYEKLKWIDLKNNNSLSFGGSYRFQAESFINENFNHQGAQDNIWYLNRILLHALFKINQKFDAYIELSSSTAIGKTNVSPVDKDLLAVNQAFAAYYFNSNWSLLLGRENLGFGSRRLVDVREGPNVRRSFDLARIDYKNETTKLTTFFAIPVKNKEGAFDNDYVKSSETFSGVYLSKNFHKYINFDIYGFYQKDDDVTYAIGTADERRYTFGGRYFGSYKNVTFNNEAAYQLGLFGNNKINAYTLSLNAEYATKFIGDKTTIGLKTELISGDKNRNDNRLNTFDALYPRGAYFGRVARFGPSNLIDIHPYINTIYSKYYVAIDYDVFWRYSKNDGVYDAALFLQYPSTNTSAFIGHQIGTVTGFNFTNHLNIELETNIIIPGNFLKQNGATASLFHSVLTAEYKF</sequence>